<reference evidence="2 3" key="1">
    <citation type="journal article" date="2015" name="Nature">
        <title>rRNA introns, odd ribosomes, and small enigmatic genomes across a large radiation of phyla.</title>
        <authorList>
            <person name="Brown C.T."/>
            <person name="Hug L.A."/>
            <person name="Thomas B.C."/>
            <person name="Sharon I."/>
            <person name="Castelle C.J."/>
            <person name="Singh A."/>
            <person name="Wilkins M.J."/>
            <person name="Williams K.H."/>
            <person name="Banfield J.F."/>
        </authorList>
    </citation>
    <scope>NUCLEOTIDE SEQUENCE [LARGE SCALE GENOMIC DNA]</scope>
</reference>
<dbReference type="InterPro" id="IPR036249">
    <property type="entry name" value="Thioredoxin-like_sf"/>
</dbReference>
<evidence type="ECO:0000259" key="1">
    <source>
        <dbReference type="Pfam" id="PF00578"/>
    </source>
</evidence>
<dbReference type="Gene3D" id="3.40.30.10">
    <property type="entry name" value="Glutaredoxin"/>
    <property type="match status" value="1"/>
</dbReference>
<sequence length="116" mass="13374">MCYPSCWDQMVAFSKEPKFNNDKTVVLSIVVDPRSDWAEAVKQMPQLSSSTVLLDIDRNISLTYGALTLTSSMHRDEFPGHTYILIDKEGIVRYLLDDEYMQIRNKELLKELDKIG</sequence>
<dbReference type="GO" id="GO:0016491">
    <property type="term" value="F:oxidoreductase activity"/>
    <property type="evidence" value="ECO:0007669"/>
    <property type="project" value="InterPro"/>
</dbReference>
<gene>
    <name evidence="2" type="ORF">UW60_C0032G0004</name>
</gene>
<organism evidence="2 3">
    <name type="scientific">Candidatus Woesebacteria bacterium GW2011_GWA2_44_33</name>
    <dbReference type="NCBI Taxonomy" id="1618564"/>
    <lineage>
        <taxon>Bacteria</taxon>
        <taxon>Candidatus Woeseibacteriota</taxon>
    </lineage>
</organism>
<protein>
    <recommendedName>
        <fullName evidence="1">Alkyl hydroperoxide reductase subunit C/ Thiol specific antioxidant domain-containing protein</fullName>
    </recommendedName>
</protein>
<dbReference type="AlphaFoldDB" id="A0A0G1LB23"/>
<dbReference type="EMBL" id="LCIY01000032">
    <property type="protein sequence ID" value="KKT65922.1"/>
    <property type="molecule type" value="Genomic_DNA"/>
</dbReference>
<dbReference type="SUPFAM" id="SSF52833">
    <property type="entry name" value="Thioredoxin-like"/>
    <property type="match status" value="1"/>
</dbReference>
<comment type="caution">
    <text evidence="2">The sequence shown here is derived from an EMBL/GenBank/DDBJ whole genome shotgun (WGS) entry which is preliminary data.</text>
</comment>
<accession>A0A0G1LB23</accession>
<dbReference type="GO" id="GO:0016209">
    <property type="term" value="F:antioxidant activity"/>
    <property type="evidence" value="ECO:0007669"/>
    <property type="project" value="InterPro"/>
</dbReference>
<name>A0A0G1LB23_9BACT</name>
<evidence type="ECO:0000313" key="3">
    <source>
        <dbReference type="Proteomes" id="UP000034826"/>
    </source>
</evidence>
<feature type="domain" description="Alkyl hydroperoxide reductase subunit C/ Thiol specific antioxidant" evidence="1">
    <location>
        <begin position="4"/>
        <end position="94"/>
    </location>
</feature>
<evidence type="ECO:0000313" key="2">
    <source>
        <dbReference type="EMBL" id="KKT65922.1"/>
    </source>
</evidence>
<dbReference type="InterPro" id="IPR000866">
    <property type="entry name" value="AhpC/TSA"/>
</dbReference>
<dbReference type="Pfam" id="PF00578">
    <property type="entry name" value="AhpC-TSA"/>
    <property type="match status" value="1"/>
</dbReference>
<proteinExistence type="predicted"/>
<dbReference type="Proteomes" id="UP000034826">
    <property type="component" value="Unassembled WGS sequence"/>
</dbReference>